<evidence type="ECO:0000256" key="3">
    <source>
        <dbReference type="ARBA" id="ARBA00023186"/>
    </source>
</evidence>
<reference evidence="5 6" key="1">
    <citation type="submission" date="2016-06" db="EMBL/GenBank/DDBJ databases">
        <title>Evolution of pathogenesis and genome organization in the Tremellales.</title>
        <authorList>
            <person name="Cuomo C."/>
            <person name="Litvintseva A."/>
            <person name="Heitman J."/>
            <person name="Chen Y."/>
            <person name="Sun S."/>
            <person name="Springer D."/>
            <person name="Dromer F."/>
            <person name="Young S."/>
            <person name="Zeng Q."/>
            <person name="Chapman S."/>
            <person name="Gujja S."/>
            <person name="Saif S."/>
            <person name="Birren B."/>
        </authorList>
    </citation>
    <scope>NUCLEOTIDE SEQUENCE [LARGE SCALE GENOMIC DNA]</scope>
    <source>
        <strain evidence="5 6">ATCC 28783</strain>
    </source>
</reference>
<accession>A0A4Q1BD52</accession>
<keyword evidence="3" id="KW-0143">Chaperone</keyword>
<dbReference type="STRING" id="5217.A0A4Q1BD52"/>
<evidence type="ECO:0000256" key="4">
    <source>
        <dbReference type="SAM" id="MobiDB-lite"/>
    </source>
</evidence>
<dbReference type="GO" id="GO:0005737">
    <property type="term" value="C:cytoplasm"/>
    <property type="evidence" value="ECO:0007669"/>
    <property type="project" value="TreeGrafter"/>
</dbReference>
<feature type="region of interest" description="Disordered" evidence="4">
    <location>
        <begin position="519"/>
        <end position="582"/>
    </location>
</feature>
<dbReference type="GO" id="GO:0001965">
    <property type="term" value="F:G-protein alpha-subunit binding"/>
    <property type="evidence" value="ECO:0007669"/>
    <property type="project" value="TreeGrafter"/>
</dbReference>
<gene>
    <name evidence="5" type="ORF">M231_06972</name>
</gene>
<dbReference type="VEuPathDB" id="FungiDB:TREMEDRAFT_33211"/>
<feature type="compositionally biased region" description="Low complexity" evidence="4">
    <location>
        <begin position="340"/>
        <end position="350"/>
    </location>
</feature>
<dbReference type="InParanoid" id="A0A4Q1BD52"/>
<dbReference type="EMBL" id="SDIL01000122">
    <property type="protein sequence ID" value="RXK35786.1"/>
    <property type="molecule type" value="Genomic_DNA"/>
</dbReference>
<dbReference type="Pfam" id="PF10165">
    <property type="entry name" value="Ric8"/>
    <property type="match status" value="1"/>
</dbReference>
<sequence>MSTKQPTSPPRPSEDTRAVLRSLLAVSYSTIPGRGHVKTAAFVRSSLEEVINAAPTQIHPSERTLYLEALLEDLRPVEPAVWTQWPDDLYLSCLTAVKSLGRNPVGSEIMYTPENLQTILYHTSLPGPPRKSLLAPSVRSPTSPTAFEALRILANLLVLHAEGRDNFARADGASIVAKALAGRAWDGELEVEFDSPDRLFLLGRIGFLITLERKEAVETMVVKEDLVSSLVYHLTSVPPQQSNFAALSELLKLANNVIRFFPHRTTSEHDLWDSRLEPHTIHVLLSIPFSSTLLNKWQSIPNPPPATSPSGTTVRSLFNKFSSMSSNTVHTIANPRKSSSDSTSSASSSTQGKVRSPAPSPTHVRRERVTLLPPMKTEETALGRRLMKILTTFVNSWLPEGKAPDGELPKGLILDEQLPPLLLLIARATNGSQPTKTYLRETLLPTNLDRSPEAGPLEKRHSVLGAILRLMQSTLNPQCRDTAGEMMWSICDSDASELCAEIGYGNAAGLLFRKGITEPPPGRITPLPEPTKLSVETKTTSTSPKKSLSPSKRTVQEDRNPITSLRHDDDTSLDDMTQEEKESEAERLFVLFERMERNPLISMKSGDEQKGVKDVMREKMQSGELEVKERDEEEADRKRLEEEDKRDEEDAKKEMEAYRQRMKR</sequence>
<dbReference type="OrthoDB" id="5585685at2759"/>
<evidence type="ECO:0000313" key="6">
    <source>
        <dbReference type="Proteomes" id="UP000289152"/>
    </source>
</evidence>
<comment type="similarity">
    <text evidence="1">Belongs to the synembryn family.</text>
</comment>
<evidence type="ECO:0000313" key="5">
    <source>
        <dbReference type="EMBL" id="RXK35786.1"/>
    </source>
</evidence>
<dbReference type="AlphaFoldDB" id="A0A4Q1BD52"/>
<dbReference type="PANTHER" id="PTHR12425:SF5">
    <property type="entry name" value="SYNEMBRYN"/>
    <property type="match status" value="1"/>
</dbReference>
<proteinExistence type="inferred from homology"/>
<evidence type="ECO:0000256" key="2">
    <source>
        <dbReference type="ARBA" id="ARBA00022658"/>
    </source>
</evidence>
<comment type="caution">
    <text evidence="5">The sequence shown here is derived from an EMBL/GenBank/DDBJ whole genome shotgun (WGS) entry which is preliminary data.</text>
</comment>
<dbReference type="PANTHER" id="PTHR12425">
    <property type="entry name" value="SYNEMBRYN"/>
    <property type="match status" value="1"/>
</dbReference>
<keyword evidence="6" id="KW-1185">Reference proteome</keyword>
<feature type="region of interest" description="Disordered" evidence="4">
    <location>
        <begin position="603"/>
        <end position="664"/>
    </location>
</feature>
<feature type="compositionally biased region" description="Low complexity" evidence="4">
    <location>
        <begin position="537"/>
        <end position="552"/>
    </location>
</feature>
<evidence type="ECO:0000256" key="1">
    <source>
        <dbReference type="ARBA" id="ARBA00009049"/>
    </source>
</evidence>
<dbReference type="GO" id="GO:0007186">
    <property type="term" value="P:G protein-coupled receptor signaling pathway"/>
    <property type="evidence" value="ECO:0007669"/>
    <property type="project" value="TreeGrafter"/>
</dbReference>
<keyword evidence="2" id="KW-0344">Guanine-nucleotide releasing factor</keyword>
<feature type="compositionally biased region" description="Pro residues" evidence="4">
    <location>
        <begin position="519"/>
        <end position="529"/>
    </location>
</feature>
<dbReference type="GO" id="GO:0005085">
    <property type="term" value="F:guanyl-nucleotide exchange factor activity"/>
    <property type="evidence" value="ECO:0007669"/>
    <property type="project" value="UniProtKB-KW"/>
</dbReference>
<protein>
    <submittedName>
        <fullName evidence="5">Uncharacterized protein</fullName>
    </submittedName>
</protein>
<feature type="compositionally biased region" description="Basic and acidic residues" evidence="4">
    <location>
        <begin position="554"/>
        <end position="570"/>
    </location>
</feature>
<feature type="region of interest" description="Disordered" evidence="4">
    <location>
        <begin position="330"/>
        <end position="367"/>
    </location>
</feature>
<dbReference type="InterPro" id="IPR019318">
    <property type="entry name" value="Gua_nucleotide_exch_fac_Ric8"/>
</dbReference>
<name>A0A4Q1BD52_TREME</name>
<organism evidence="5 6">
    <name type="scientific">Tremella mesenterica</name>
    <name type="common">Jelly fungus</name>
    <dbReference type="NCBI Taxonomy" id="5217"/>
    <lineage>
        <taxon>Eukaryota</taxon>
        <taxon>Fungi</taxon>
        <taxon>Dikarya</taxon>
        <taxon>Basidiomycota</taxon>
        <taxon>Agaricomycotina</taxon>
        <taxon>Tremellomycetes</taxon>
        <taxon>Tremellales</taxon>
        <taxon>Tremellaceae</taxon>
        <taxon>Tremella</taxon>
    </lineage>
</organism>
<dbReference type="Proteomes" id="UP000289152">
    <property type="component" value="Unassembled WGS sequence"/>
</dbReference>
<feature type="compositionally biased region" description="Basic and acidic residues" evidence="4">
    <location>
        <begin position="605"/>
        <end position="664"/>
    </location>
</feature>